<name>A0A2T9ZDE8_9FUNG</name>
<feature type="domain" description="Helicase ATP-binding" evidence="6">
    <location>
        <begin position="289"/>
        <end position="532"/>
    </location>
</feature>
<feature type="compositionally biased region" description="Polar residues" evidence="5">
    <location>
        <begin position="1214"/>
        <end position="1223"/>
    </location>
</feature>
<feature type="domain" description="Helicase C-terminal" evidence="7">
    <location>
        <begin position="737"/>
        <end position="1002"/>
    </location>
</feature>
<feature type="compositionally biased region" description="Low complexity" evidence="5">
    <location>
        <begin position="839"/>
        <end position="865"/>
    </location>
</feature>
<feature type="region of interest" description="Disordered" evidence="5">
    <location>
        <begin position="1063"/>
        <end position="1097"/>
    </location>
</feature>
<evidence type="ECO:0000256" key="4">
    <source>
        <dbReference type="ARBA" id="ARBA00022840"/>
    </source>
</evidence>
<dbReference type="STRING" id="133381.A0A2T9ZDE8"/>
<dbReference type="PANTHER" id="PTHR14025">
    <property type="entry name" value="FANCONI ANEMIA GROUP M FANCM FAMILY MEMBER"/>
    <property type="match status" value="1"/>
</dbReference>
<feature type="region of interest" description="Disordered" evidence="5">
    <location>
        <begin position="820"/>
        <end position="898"/>
    </location>
</feature>
<organism evidence="8 9">
    <name type="scientific">Smittium megazygosporum</name>
    <dbReference type="NCBI Taxonomy" id="133381"/>
    <lineage>
        <taxon>Eukaryota</taxon>
        <taxon>Fungi</taxon>
        <taxon>Fungi incertae sedis</taxon>
        <taxon>Zoopagomycota</taxon>
        <taxon>Kickxellomycotina</taxon>
        <taxon>Harpellomycetes</taxon>
        <taxon>Harpellales</taxon>
        <taxon>Legeriomycetaceae</taxon>
        <taxon>Smittium</taxon>
    </lineage>
</organism>
<dbReference type="GO" id="GO:0004386">
    <property type="term" value="F:helicase activity"/>
    <property type="evidence" value="ECO:0007669"/>
    <property type="project" value="UniProtKB-KW"/>
</dbReference>
<keyword evidence="2" id="KW-0378">Hydrolase</keyword>
<dbReference type="Gene3D" id="3.40.50.300">
    <property type="entry name" value="P-loop containing nucleotide triphosphate hydrolases"/>
    <property type="match status" value="3"/>
</dbReference>
<dbReference type="SMART" id="SM00487">
    <property type="entry name" value="DEXDc"/>
    <property type="match status" value="1"/>
</dbReference>
<dbReference type="SMART" id="SM00490">
    <property type="entry name" value="HELICc"/>
    <property type="match status" value="1"/>
</dbReference>
<feature type="compositionally biased region" description="Basic residues" evidence="5">
    <location>
        <begin position="1081"/>
        <end position="1096"/>
    </location>
</feature>
<dbReference type="Proteomes" id="UP000245609">
    <property type="component" value="Unassembled WGS sequence"/>
</dbReference>
<evidence type="ECO:0008006" key="10">
    <source>
        <dbReference type="Google" id="ProtNLM"/>
    </source>
</evidence>
<dbReference type="GO" id="GO:0003677">
    <property type="term" value="F:DNA binding"/>
    <property type="evidence" value="ECO:0007669"/>
    <property type="project" value="InterPro"/>
</dbReference>
<feature type="compositionally biased region" description="Basic and acidic residues" evidence="5">
    <location>
        <begin position="1063"/>
        <end position="1080"/>
    </location>
</feature>
<evidence type="ECO:0000313" key="8">
    <source>
        <dbReference type="EMBL" id="PVV02623.1"/>
    </source>
</evidence>
<feature type="region of interest" description="Disordered" evidence="5">
    <location>
        <begin position="1208"/>
        <end position="1239"/>
    </location>
</feature>
<dbReference type="PROSITE" id="PS51192">
    <property type="entry name" value="HELICASE_ATP_BIND_1"/>
    <property type="match status" value="1"/>
</dbReference>
<evidence type="ECO:0000256" key="2">
    <source>
        <dbReference type="ARBA" id="ARBA00022801"/>
    </source>
</evidence>
<dbReference type="InterPro" id="IPR027417">
    <property type="entry name" value="P-loop_NTPase"/>
</dbReference>
<evidence type="ECO:0000256" key="5">
    <source>
        <dbReference type="SAM" id="MobiDB-lite"/>
    </source>
</evidence>
<dbReference type="InterPro" id="IPR014001">
    <property type="entry name" value="Helicase_ATP-bd"/>
</dbReference>
<dbReference type="GO" id="GO:0005524">
    <property type="term" value="F:ATP binding"/>
    <property type="evidence" value="ECO:0007669"/>
    <property type="project" value="UniProtKB-KW"/>
</dbReference>
<feature type="region of interest" description="Disordered" evidence="5">
    <location>
        <begin position="1816"/>
        <end position="1847"/>
    </location>
</feature>
<evidence type="ECO:0000313" key="9">
    <source>
        <dbReference type="Proteomes" id="UP000245609"/>
    </source>
</evidence>
<dbReference type="OrthoDB" id="164902at2759"/>
<dbReference type="Pfam" id="PF00271">
    <property type="entry name" value="Helicase_C"/>
    <property type="match status" value="1"/>
</dbReference>
<dbReference type="EMBL" id="MBFS01000380">
    <property type="protein sequence ID" value="PVV02623.1"/>
    <property type="molecule type" value="Genomic_DNA"/>
</dbReference>
<keyword evidence="3" id="KW-0347">Helicase</keyword>
<dbReference type="GO" id="GO:0016787">
    <property type="term" value="F:hydrolase activity"/>
    <property type="evidence" value="ECO:0007669"/>
    <property type="project" value="UniProtKB-KW"/>
</dbReference>
<feature type="compositionally biased region" description="Polar residues" evidence="5">
    <location>
        <begin position="1816"/>
        <end position="1833"/>
    </location>
</feature>
<dbReference type="SUPFAM" id="SSF52540">
    <property type="entry name" value="P-loop containing nucleoside triphosphate hydrolases"/>
    <property type="match status" value="1"/>
</dbReference>
<keyword evidence="9" id="KW-1185">Reference proteome</keyword>
<dbReference type="Pfam" id="PF04851">
    <property type="entry name" value="ResIII"/>
    <property type="match status" value="1"/>
</dbReference>
<evidence type="ECO:0000256" key="3">
    <source>
        <dbReference type="ARBA" id="ARBA00022806"/>
    </source>
</evidence>
<feature type="compositionally biased region" description="Basic residues" evidence="5">
    <location>
        <begin position="1558"/>
        <end position="1568"/>
    </location>
</feature>
<evidence type="ECO:0000259" key="7">
    <source>
        <dbReference type="PROSITE" id="PS51194"/>
    </source>
</evidence>
<accession>A0A2T9ZDE8</accession>
<protein>
    <recommendedName>
        <fullName evidence="10">DNA helicase</fullName>
    </recommendedName>
</protein>
<keyword evidence="4" id="KW-0067">ATP-binding</keyword>
<proteinExistence type="predicted"/>
<sequence>MFTNPLEPMPGGYGVPRGTEGGRDKMDQIDLDFDLDFEIDQELLELVENAEKHTPSNYEINNNSNSTPTFILNKLSNHNQYNSTTKTNFSKNISSELKHSPAPQPFVRKSKQHTLFDSFQRKPNVPLPFKNPSTPSDIRSANHHKNSNFINLENDSTYKNKLPDSISISSELSDSVVEEINWEKIDNKIKSFVGSKDSFDDQTKIADSNVLIPVDYKFNSFESDPNALPSQLKDEIPTKASSSKEFGEIPIVPEKNATNESHSYDKDALLSYLYPTSEEQKTRAYQQFAISKCLRQNTLVSLPTGLGKTFIAAVVMGNFARWFPEGICIFLAPSRPLVTQQAKACAPILWTTISQHNPNPEQIHSEKMQSQMILENVNLTPEGYKFKLNGKEIVSKVICEMNGLMKPALRKVAWCTSKFIFATPQTVQNDLKTGVLSQEIVNKITLLVIDEAHRTKGGYAFGNCMDELINIQARKNLQSNQNQPQPQPQHFTSTYFQAEVFRGNFRVLALTATPGTDVKSVQMIVDRLHLSDGFFRTEQSLDVSPFVYGKKIVENIVCLPAWHNQLTDSMANIAKKYLSILCNEYSVISMPSNIRSTVPYYIMMNTQRWSSFNSSNPSKKKLVSAVWEISMLLIRLLQMLQLLQTQGFLLCYNVLNQIVAEANALSKSGNTSITSKKLDCVNSREFSLLLQTCSIIEKRINANNPEEGNKDSLQIGTVKIPPGRIFSHPKLQSIVDIILDHFKNHGDQTRIIVFTQYRGSVDEIVSTLKKYEPQIKPSGFVGQGRNTNESDYGLTDYPNSGSNYSGNMIGSGLNSGGLNTHPADLNRFSRGRGNGRRGGNNFSRSRGSFNGFRSNRSISTNSSLSEVPPLSIPNIENTSTGISGNQDDTSVGKRGQNQKEQQKVIESFKNGAFNVLVATCVAEEGLDICEVDLVIHYDAPKSPIQLLQRTGRTGRSRKGGAVVLLTQGTTEQQMYTTAIRKYNNVQNQISKPGVLHWHKDLSPSMLPDYFPNTNGRYSIAIKNGWPKCVYMDIDKQSYEISRKLASMDLLSKSEITKLISEEKASNKAKEKQVKELEKAEKKRVKESKPKGKRAKLSTKTSFKNLTVDKASNEFENDSDSSFEKILFEPGINSKHKNFEKNDSTSDRPKTIFEKAQKKSSIYDKNGEDSSLNLGLLSRAASKQNQNLMSSMNNLLRGRKRTLEFVKKMADKQSPFDTSNSLSTSDRKQKASSNNSDISSNGQKRFNFSFEERDLEVIEISKKENLDLLLSRAELENKFTLFQDEQLSIFKQEIRNPRVFSNIGSVLKLVDSGTSSEDENKLCLNKNLTSNAISPASFGNLITSSPLVNTRNNPPLGLPKNEDTSIINQSFTDSIDLDSIDFSEFDDILEENIPFLPKSKINNNATVGNNQLIENPVPLQRQSSVHIKTKDTFDQNISKNLDNLMNKSSDIFNCSQMSILNSTTIHRTNLQLSPSVNKHQNSNLFTESLQGFEQANRLSSEINLGIPRSDRRLSNGIQNELSLKDNDNKNLKQKTKINDAKKAKSPVDQNSGGAVKLKEKQKPKKKSKSSIHKYFDFEASLNNDYDDDEDYVVYSSLPAGEKTKGIIKRYNDEDSDDLDCDLDDGFIVSDGHLTFESSQNEIREPNGLITPVKKIKNQSNASINEFLIPSSTEKIRQRESKQYNKHRNRVIEDDSYSFYRQVHNNLGTQASQIRRQAEIWEDNYKTKNHRNVKEQSENNNSVPGDELKLSVVGLNSLNNWPLKHTPKEAELGHLSSDYIPTSQYSDFSSSQGLNSSQVCLTPDEFDVLLDHEFNKGSNVVTNGETGEQSPTRFASNKRARLRRGTRNG</sequence>
<feature type="region of interest" description="Disordered" evidence="5">
    <location>
        <begin position="1"/>
        <end position="23"/>
    </location>
</feature>
<feature type="compositionally biased region" description="Polar residues" evidence="5">
    <location>
        <begin position="1230"/>
        <end position="1239"/>
    </location>
</feature>
<keyword evidence="1" id="KW-0547">Nucleotide-binding</keyword>
<feature type="compositionally biased region" description="Polar residues" evidence="5">
    <location>
        <begin position="874"/>
        <end position="889"/>
    </location>
</feature>
<reference evidence="8 9" key="1">
    <citation type="journal article" date="2018" name="MBio">
        <title>Comparative Genomics Reveals the Core Gene Toolbox for the Fungus-Insect Symbiosis.</title>
        <authorList>
            <person name="Wang Y."/>
            <person name="Stata M."/>
            <person name="Wang W."/>
            <person name="Stajich J.E."/>
            <person name="White M.M."/>
            <person name="Moncalvo J.M."/>
        </authorList>
    </citation>
    <scope>NUCLEOTIDE SEQUENCE [LARGE SCALE GENOMIC DNA]</scope>
    <source>
        <strain evidence="8 9">SC-DP-2</strain>
    </source>
</reference>
<gene>
    <name evidence="8" type="ORF">BB560_002920</name>
</gene>
<feature type="region of interest" description="Disordered" evidence="5">
    <location>
        <begin position="1518"/>
        <end position="1568"/>
    </location>
</feature>
<dbReference type="PROSITE" id="PS51194">
    <property type="entry name" value="HELICASE_CTER"/>
    <property type="match status" value="1"/>
</dbReference>
<dbReference type="InterPro" id="IPR001650">
    <property type="entry name" value="Helicase_C-like"/>
</dbReference>
<feature type="compositionally biased region" description="Basic residues" evidence="5">
    <location>
        <begin position="1834"/>
        <end position="1847"/>
    </location>
</feature>
<evidence type="ECO:0000256" key="1">
    <source>
        <dbReference type="ARBA" id="ARBA00022741"/>
    </source>
</evidence>
<dbReference type="InterPro" id="IPR006935">
    <property type="entry name" value="Helicase/UvrB_N"/>
</dbReference>
<feature type="compositionally biased region" description="Basic and acidic residues" evidence="5">
    <location>
        <begin position="1521"/>
        <end position="1541"/>
    </location>
</feature>
<evidence type="ECO:0000259" key="6">
    <source>
        <dbReference type="PROSITE" id="PS51192"/>
    </source>
</evidence>
<comment type="caution">
    <text evidence="8">The sequence shown here is derived from an EMBL/GenBank/DDBJ whole genome shotgun (WGS) entry which is preliminary data.</text>
</comment>
<dbReference type="PANTHER" id="PTHR14025:SF20">
    <property type="entry name" value="FANCONI ANEMIA GROUP M PROTEIN"/>
    <property type="match status" value="1"/>
</dbReference>